<evidence type="ECO:0000313" key="2">
    <source>
        <dbReference type="Proteomes" id="UP000623467"/>
    </source>
</evidence>
<proteinExistence type="predicted"/>
<protein>
    <submittedName>
        <fullName evidence="1">Uncharacterized protein</fullName>
    </submittedName>
</protein>
<reference evidence="1" key="1">
    <citation type="submission" date="2020-05" db="EMBL/GenBank/DDBJ databases">
        <title>Mycena genomes resolve the evolution of fungal bioluminescence.</title>
        <authorList>
            <person name="Tsai I.J."/>
        </authorList>
    </citation>
    <scope>NUCLEOTIDE SEQUENCE</scope>
    <source>
        <strain evidence="1">160909Yilan</strain>
    </source>
</reference>
<dbReference type="EMBL" id="JACAZH010000042">
    <property type="protein sequence ID" value="KAF7335192.1"/>
    <property type="molecule type" value="Genomic_DNA"/>
</dbReference>
<organism evidence="1 2">
    <name type="scientific">Mycena sanguinolenta</name>
    <dbReference type="NCBI Taxonomy" id="230812"/>
    <lineage>
        <taxon>Eukaryota</taxon>
        <taxon>Fungi</taxon>
        <taxon>Dikarya</taxon>
        <taxon>Basidiomycota</taxon>
        <taxon>Agaricomycotina</taxon>
        <taxon>Agaricomycetes</taxon>
        <taxon>Agaricomycetidae</taxon>
        <taxon>Agaricales</taxon>
        <taxon>Marasmiineae</taxon>
        <taxon>Mycenaceae</taxon>
        <taxon>Mycena</taxon>
    </lineage>
</organism>
<comment type="caution">
    <text evidence="1">The sequence shown here is derived from an EMBL/GenBank/DDBJ whole genome shotgun (WGS) entry which is preliminary data.</text>
</comment>
<keyword evidence="2" id="KW-1185">Reference proteome</keyword>
<dbReference type="Proteomes" id="UP000623467">
    <property type="component" value="Unassembled WGS sequence"/>
</dbReference>
<accession>A0A8H6X645</accession>
<gene>
    <name evidence="1" type="ORF">MSAN_02352500</name>
</gene>
<sequence>MGNALSTPIVLGAISLIPYNRYVLWGLCTASLVLYLADGQRPSSKLGLLEASIDSVGKILESANKSCTRNYVELIDARSEFYEVKLSGSNIKYRLLETHDISTWNEFVEYVRYSMEMWQSIRQYEKELKEIKISILRIVEAERQRELSEDIQTFREIISSSTHRPFAVNRRVRSSARVYAYESISV</sequence>
<evidence type="ECO:0000313" key="1">
    <source>
        <dbReference type="EMBL" id="KAF7335192.1"/>
    </source>
</evidence>
<name>A0A8H6X645_9AGAR</name>
<dbReference type="AlphaFoldDB" id="A0A8H6X645"/>
<dbReference type="OrthoDB" id="2948624at2759"/>